<feature type="region of interest" description="Disordered" evidence="8">
    <location>
        <begin position="375"/>
        <end position="399"/>
    </location>
</feature>
<keyword evidence="6" id="KW-0408">Iron</keyword>
<evidence type="ECO:0000313" key="11">
    <source>
        <dbReference type="EMBL" id="KAJ7601390.1"/>
    </source>
</evidence>
<keyword evidence="5" id="KW-0560">Oxidoreductase</keyword>
<evidence type="ECO:0000256" key="1">
    <source>
        <dbReference type="ARBA" id="ARBA00001970"/>
    </source>
</evidence>
<sequence>MKSFSLLLLVASPLFTAANARPNICDAPSTTLDIQDGQTGTLMVYPRARQIRAPSVYQACLPIASSSYPALIMCTLDADHSFIAPGPNDCADHAVPAMNTSPTMATSPGMELPLSRNHSRCGEAFNIDPVMASGMAALNLLTRGNPFVNKISIGGVSPFVPPLPGQIDGPETQGIAKHGRVEGDGSMTRSDDHIGDNRNFNQTLWDMDLEQLAELGDDGPDGPATVFNLQTLIEMQRQNLVTDQVLNPEPSVEFHLCVFANGTTQQATKRIMTSFFMNQTFPENWFRAAAPILGSPIPAEVAAALPEWVPGHNDENGVFVADPQPPAPFNISSGCRGYWDNLVNAVPATLANVTGIFKQNVDLLTGILFNASGRNSGNPPWSEKDTVPPHFPEFNRSRF</sequence>
<dbReference type="Proteomes" id="UP001221757">
    <property type="component" value="Unassembled WGS sequence"/>
</dbReference>
<gene>
    <name evidence="11" type="ORF">B0H17DRAFT_1155314</name>
</gene>
<dbReference type="PROSITE" id="PS51405">
    <property type="entry name" value="HEME_HALOPEROXIDASE"/>
    <property type="match status" value="1"/>
</dbReference>
<evidence type="ECO:0000256" key="8">
    <source>
        <dbReference type="SAM" id="MobiDB-lite"/>
    </source>
</evidence>
<name>A0AAD7F783_MYCRO</name>
<feature type="compositionally biased region" description="Basic and acidic residues" evidence="8">
    <location>
        <begin position="382"/>
        <end position="399"/>
    </location>
</feature>
<organism evidence="11 12">
    <name type="scientific">Mycena rosella</name>
    <name type="common">Pink bonnet</name>
    <name type="synonym">Agaricus rosellus</name>
    <dbReference type="NCBI Taxonomy" id="1033263"/>
    <lineage>
        <taxon>Eukaryota</taxon>
        <taxon>Fungi</taxon>
        <taxon>Dikarya</taxon>
        <taxon>Basidiomycota</taxon>
        <taxon>Agaricomycotina</taxon>
        <taxon>Agaricomycetes</taxon>
        <taxon>Agaricomycetidae</taxon>
        <taxon>Agaricales</taxon>
        <taxon>Marasmiineae</taxon>
        <taxon>Mycenaceae</taxon>
        <taxon>Mycena</taxon>
    </lineage>
</organism>
<accession>A0AAD7F783</accession>
<evidence type="ECO:0000313" key="12">
    <source>
        <dbReference type="Proteomes" id="UP001221757"/>
    </source>
</evidence>
<dbReference type="Pfam" id="PF01328">
    <property type="entry name" value="Peroxidase_2"/>
    <property type="match status" value="1"/>
</dbReference>
<evidence type="ECO:0000256" key="2">
    <source>
        <dbReference type="ARBA" id="ARBA00022559"/>
    </source>
</evidence>
<comment type="cofactor">
    <cofactor evidence="1">
        <name>heme b</name>
        <dbReference type="ChEBI" id="CHEBI:60344"/>
    </cofactor>
</comment>
<dbReference type="GO" id="GO:0046872">
    <property type="term" value="F:metal ion binding"/>
    <property type="evidence" value="ECO:0007669"/>
    <property type="project" value="UniProtKB-KW"/>
</dbReference>
<dbReference type="InterPro" id="IPR036851">
    <property type="entry name" value="Chloroperoxidase-like_sf"/>
</dbReference>
<keyword evidence="3" id="KW-0349">Heme</keyword>
<feature type="domain" description="Heme haloperoxidase family profile" evidence="10">
    <location>
        <begin position="78"/>
        <end position="303"/>
    </location>
</feature>
<evidence type="ECO:0000256" key="3">
    <source>
        <dbReference type="ARBA" id="ARBA00022617"/>
    </source>
</evidence>
<reference evidence="11" key="1">
    <citation type="submission" date="2023-03" db="EMBL/GenBank/DDBJ databases">
        <title>Massive genome expansion in bonnet fungi (Mycena s.s.) driven by repeated elements and novel gene families across ecological guilds.</title>
        <authorList>
            <consortium name="Lawrence Berkeley National Laboratory"/>
            <person name="Harder C.B."/>
            <person name="Miyauchi S."/>
            <person name="Viragh M."/>
            <person name="Kuo A."/>
            <person name="Thoen E."/>
            <person name="Andreopoulos B."/>
            <person name="Lu D."/>
            <person name="Skrede I."/>
            <person name="Drula E."/>
            <person name="Henrissat B."/>
            <person name="Morin E."/>
            <person name="Kohler A."/>
            <person name="Barry K."/>
            <person name="LaButti K."/>
            <person name="Morin E."/>
            <person name="Salamov A."/>
            <person name="Lipzen A."/>
            <person name="Mereny Z."/>
            <person name="Hegedus B."/>
            <person name="Baldrian P."/>
            <person name="Stursova M."/>
            <person name="Weitz H."/>
            <person name="Taylor A."/>
            <person name="Grigoriev I.V."/>
            <person name="Nagy L.G."/>
            <person name="Martin F."/>
            <person name="Kauserud H."/>
        </authorList>
    </citation>
    <scope>NUCLEOTIDE SEQUENCE</scope>
    <source>
        <strain evidence="11">CBHHK067</strain>
    </source>
</reference>
<comment type="caution">
    <text evidence="11">The sequence shown here is derived from an EMBL/GenBank/DDBJ whole genome shotgun (WGS) entry which is preliminary data.</text>
</comment>
<dbReference type="GO" id="GO:0004601">
    <property type="term" value="F:peroxidase activity"/>
    <property type="evidence" value="ECO:0007669"/>
    <property type="project" value="UniProtKB-KW"/>
</dbReference>
<evidence type="ECO:0000256" key="4">
    <source>
        <dbReference type="ARBA" id="ARBA00022723"/>
    </source>
</evidence>
<keyword evidence="12" id="KW-1185">Reference proteome</keyword>
<dbReference type="Gene3D" id="1.10.489.10">
    <property type="entry name" value="Chloroperoxidase-like"/>
    <property type="match status" value="1"/>
</dbReference>
<dbReference type="InterPro" id="IPR000028">
    <property type="entry name" value="Chloroperoxidase"/>
</dbReference>
<evidence type="ECO:0000256" key="9">
    <source>
        <dbReference type="SAM" id="SignalP"/>
    </source>
</evidence>
<evidence type="ECO:0000256" key="5">
    <source>
        <dbReference type="ARBA" id="ARBA00023002"/>
    </source>
</evidence>
<dbReference type="AlphaFoldDB" id="A0AAD7F783"/>
<proteinExistence type="inferred from homology"/>
<feature type="signal peptide" evidence="9">
    <location>
        <begin position="1"/>
        <end position="20"/>
    </location>
</feature>
<feature type="chain" id="PRO_5042173621" description="Heme haloperoxidase family profile domain-containing protein" evidence="9">
    <location>
        <begin position="21"/>
        <end position="399"/>
    </location>
</feature>
<keyword evidence="4" id="KW-0479">Metal-binding</keyword>
<keyword evidence="9" id="KW-0732">Signal</keyword>
<keyword evidence="2" id="KW-0575">Peroxidase</keyword>
<dbReference type="EMBL" id="JARKIE010001588">
    <property type="protein sequence ID" value="KAJ7601390.1"/>
    <property type="molecule type" value="Genomic_DNA"/>
</dbReference>
<dbReference type="PANTHER" id="PTHR33577">
    <property type="entry name" value="STERIGMATOCYSTIN BIOSYNTHESIS PEROXIDASE STCC-RELATED"/>
    <property type="match status" value="1"/>
</dbReference>
<evidence type="ECO:0000256" key="7">
    <source>
        <dbReference type="ARBA" id="ARBA00025795"/>
    </source>
</evidence>
<comment type="similarity">
    <text evidence="7">Belongs to the chloroperoxidase family.</text>
</comment>
<evidence type="ECO:0000256" key="6">
    <source>
        <dbReference type="ARBA" id="ARBA00023004"/>
    </source>
</evidence>
<evidence type="ECO:0000259" key="10">
    <source>
        <dbReference type="PROSITE" id="PS51405"/>
    </source>
</evidence>
<dbReference type="PANTHER" id="PTHR33577:SF16">
    <property type="entry name" value="HEME HALOPEROXIDASE FAMILY PROFILE DOMAIN-CONTAINING PROTEIN"/>
    <property type="match status" value="1"/>
</dbReference>
<protein>
    <recommendedName>
        <fullName evidence="10">Heme haloperoxidase family profile domain-containing protein</fullName>
    </recommendedName>
</protein>